<organism evidence="2 3">
    <name type="scientific">Aldrovandia affinis</name>
    <dbReference type="NCBI Taxonomy" id="143900"/>
    <lineage>
        <taxon>Eukaryota</taxon>
        <taxon>Metazoa</taxon>
        <taxon>Chordata</taxon>
        <taxon>Craniata</taxon>
        <taxon>Vertebrata</taxon>
        <taxon>Euteleostomi</taxon>
        <taxon>Actinopterygii</taxon>
        <taxon>Neopterygii</taxon>
        <taxon>Teleostei</taxon>
        <taxon>Notacanthiformes</taxon>
        <taxon>Halosauridae</taxon>
        <taxon>Aldrovandia</taxon>
    </lineage>
</organism>
<proteinExistence type="predicted"/>
<feature type="region of interest" description="Disordered" evidence="1">
    <location>
        <begin position="50"/>
        <end position="84"/>
    </location>
</feature>
<protein>
    <submittedName>
        <fullName evidence="2">Uncharacterized protein</fullName>
    </submittedName>
</protein>
<feature type="compositionally biased region" description="Polar residues" evidence="1">
    <location>
        <begin position="61"/>
        <end position="84"/>
    </location>
</feature>
<accession>A0AAD7SW12</accession>
<evidence type="ECO:0000256" key="1">
    <source>
        <dbReference type="SAM" id="MobiDB-lite"/>
    </source>
</evidence>
<evidence type="ECO:0000313" key="2">
    <source>
        <dbReference type="EMBL" id="KAJ8409278.1"/>
    </source>
</evidence>
<name>A0AAD7SW12_9TELE</name>
<comment type="caution">
    <text evidence="2">The sequence shown here is derived from an EMBL/GenBank/DDBJ whole genome shotgun (WGS) entry which is preliminary data.</text>
</comment>
<dbReference type="AlphaFoldDB" id="A0AAD7SW12"/>
<dbReference type="EMBL" id="JAINUG010000031">
    <property type="protein sequence ID" value="KAJ8409278.1"/>
    <property type="molecule type" value="Genomic_DNA"/>
</dbReference>
<sequence>MWPGGHDSTLTTRKKLEVCPYLSAIHQKEALWGFTNTHKQSIRVQDHSADVAAATRPDPINLSTRPADSATSLSPTSLSEEWQR</sequence>
<dbReference type="Proteomes" id="UP001221898">
    <property type="component" value="Unassembled WGS sequence"/>
</dbReference>
<gene>
    <name evidence="2" type="ORF">AAFF_G00234760</name>
</gene>
<reference evidence="2" key="1">
    <citation type="journal article" date="2023" name="Science">
        <title>Genome structures resolve the early diversification of teleost fishes.</title>
        <authorList>
            <person name="Parey E."/>
            <person name="Louis A."/>
            <person name="Montfort J."/>
            <person name="Bouchez O."/>
            <person name="Roques C."/>
            <person name="Iampietro C."/>
            <person name="Lluch J."/>
            <person name="Castinel A."/>
            <person name="Donnadieu C."/>
            <person name="Desvignes T."/>
            <person name="Floi Bucao C."/>
            <person name="Jouanno E."/>
            <person name="Wen M."/>
            <person name="Mejri S."/>
            <person name="Dirks R."/>
            <person name="Jansen H."/>
            <person name="Henkel C."/>
            <person name="Chen W.J."/>
            <person name="Zahm M."/>
            <person name="Cabau C."/>
            <person name="Klopp C."/>
            <person name="Thompson A.W."/>
            <person name="Robinson-Rechavi M."/>
            <person name="Braasch I."/>
            <person name="Lecointre G."/>
            <person name="Bobe J."/>
            <person name="Postlethwait J.H."/>
            <person name="Berthelot C."/>
            <person name="Roest Crollius H."/>
            <person name="Guiguen Y."/>
        </authorList>
    </citation>
    <scope>NUCLEOTIDE SEQUENCE</scope>
    <source>
        <strain evidence="2">NC1722</strain>
    </source>
</reference>
<evidence type="ECO:0000313" key="3">
    <source>
        <dbReference type="Proteomes" id="UP001221898"/>
    </source>
</evidence>
<keyword evidence="3" id="KW-1185">Reference proteome</keyword>